<protein>
    <submittedName>
        <fullName evidence="1">29704_t:CDS:1</fullName>
    </submittedName>
</protein>
<evidence type="ECO:0000313" key="1">
    <source>
        <dbReference type="EMBL" id="CAG8835157.1"/>
    </source>
</evidence>
<name>A0ACA9SC89_9GLOM</name>
<accession>A0ACA9SC89</accession>
<gene>
    <name evidence="1" type="ORF">RPERSI_LOCUS29452</name>
</gene>
<comment type="caution">
    <text evidence="1">The sequence shown here is derived from an EMBL/GenBank/DDBJ whole genome shotgun (WGS) entry which is preliminary data.</text>
</comment>
<evidence type="ECO:0000313" key="2">
    <source>
        <dbReference type="Proteomes" id="UP000789920"/>
    </source>
</evidence>
<organism evidence="1 2">
    <name type="scientific">Racocetra persica</name>
    <dbReference type="NCBI Taxonomy" id="160502"/>
    <lineage>
        <taxon>Eukaryota</taxon>
        <taxon>Fungi</taxon>
        <taxon>Fungi incertae sedis</taxon>
        <taxon>Mucoromycota</taxon>
        <taxon>Glomeromycotina</taxon>
        <taxon>Glomeromycetes</taxon>
        <taxon>Diversisporales</taxon>
        <taxon>Gigasporaceae</taxon>
        <taxon>Racocetra</taxon>
    </lineage>
</organism>
<reference evidence="1" key="1">
    <citation type="submission" date="2021-06" db="EMBL/GenBank/DDBJ databases">
        <authorList>
            <person name="Kallberg Y."/>
            <person name="Tangrot J."/>
            <person name="Rosling A."/>
        </authorList>
    </citation>
    <scope>NUCLEOTIDE SEQUENCE</scope>
    <source>
        <strain evidence="1">MA461A</strain>
    </source>
</reference>
<proteinExistence type="predicted"/>
<feature type="non-terminal residue" evidence="1">
    <location>
        <position position="70"/>
    </location>
</feature>
<sequence>KILNQSKLKDFGFHFSNDQFKTAVQKTNQSLFLLTDYQKKQNSEINKVYFLEKLKPNLGEGRRTKHPGEV</sequence>
<dbReference type="EMBL" id="CAJVQC010111165">
    <property type="protein sequence ID" value="CAG8835157.1"/>
    <property type="molecule type" value="Genomic_DNA"/>
</dbReference>
<keyword evidence="2" id="KW-1185">Reference proteome</keyword>
<dbReference type="Proteomes" id="UP000789920">
    <property type="component" value="Unassembled WGS sequence"/>
</dbReference>
<feature type="non-terminal residue" evidence="1">
    <location>
        <position position="1"/>
    </location>
</feature>